<keyword evidence="1" id="KW-0949">S-adenosyl-L-methionine</keyword>
<name>A0A6N3K097_9ACTN</name>
<feature type="compositionally biased region" description="Low complexity" evidence="5">
    <location>
        <begin position="76"/>
        <end position="86"/>
    </location>
</feature>
<dbReference type="Pfam" id="PF04055">
    <property type="entry name" value="Radical_SAM"/>
    <property type="match status" value="1"/>
</dbReference>
<dbReference type="PROSITE" id="PS51918">
    <property type="entry name" value="RADICAL_SAM"/>
    <property type="match status" value="1"/>
</dbReference>
<reference evidence="7 8" key="1">
    <citation type="submission" date="2018-07" db="EMBL/GenBank/DDBJ databases">
        <authorList>
            <person name="Ye Y."/>
        </authorList>
    </citation>
    <scope>NUCLEOTIDE SEQUENCE [LARGE SCALE GENOMIC DNA]</scope>
    <source>
        <strain evidence="8">H14(2018)</strain>
    </source>
</reference>
<dbReference type="CDD" id="cd01335">
    <property type="entry name" value="Radical_SAM"/>
    <property type="match status" value="1"/>
</dbReference>
<dbReference type="PANTHER" id="PTHR11228">
    <property type="entry name" value="RADICAL SAM DOMAIN PROTEIN"/>
    <property type="match status" value="1"/>
</dbReference>
<dbReference type="SFLD" id="SFLDG01067">
    <property type="entry name" value="SPASM/twitch_domain_containing"/>
    <property type="match status" value="1"/>
</dbReference>
<evidence type="ECO:0000256" key="3">
    <source>
        <dbReference type="ARBA" id="ARBA00023004"/>
    </source>
</evidence>
<keyword evidence="3" id="KW-0408">Iron</keyword>
<dbReference type="GO" id="GO:0051536">
    <property type="term" value="F:iron-sulfur cluster binding"/>
    <property type="evidence" value="ECO:0007669"/>
    <property type="project" value="UniProtKB-KW"/>
</dbReference>
<protein>
    <submittedName>
        <fullName evidence="7">Radical SAM protein</fullName>
    </submittedName>
</protein>
<reference evidence="7 8" key="2">
    <citation type="submission" date="2018-08" db="EMBL/GenBank/DDBJ databases">
        <title>Streptomyces kandeliansis sp. nov., an endophytic bacterium isolated from mangrove plant.</title>
        <authorList>
            <person name="Wang R."/>
        </authorList>
    </citation>
    <scope>NUCLEOTIDE SEQUENCE [LARGE SCALE GENOMIC DNA]</scope>
    <source>
        <strain evidence="8">H14(2018)</strain>
    </source>
</reference>
<dbReference type="EMBL" id="CP031263">
    <property type="protein sequence ID" value="AXH91505.1"/>
    <property type="molecule type" value="Genomic_DNA"/>
</dbReference>
<dbReference type="SUPFAM" id="SSF102114">
    <property type="entry name" value="Radical SAM enzymes"/>
    <property type="match status" value="1"/>
</dbReference>
<proteinExistence type="predicted"/>
<evidence type="ECO:0000256" key="1">
    <source>
        <dbReference type="ARBA" id="ARBA00022691"/>
    </source>
</evidence>
<dbReference type="InterPro" id="IPR007197">
    <property type="entry name" value="rSAM"/>
</dbReference>
<accession>A0A6N3K097</accession>
<dbReference type="Proteomes" id="UP000253958">
    <property type="component" value="Chromosome"/>
</dbReference>
<evidence type="ECO:0000256" key="4">
    <source>
        <dbReference type="ARBA" id="ARBA00023014"/>
    </source>
</evidence>
<evidence type="ECO:0000256" key="2">
    <source>
        <dbReference type="ARBA" id="ARBA00022723"/>
    </source>
</evidence>
<dbReference type="InterPro" id="IPR058240">
    <property type="entry name" value="rSAM_sf"/>
</dbReference>
<dbReference type="SFLD" id="SFLDS00029">
    <property type="entry name" value="Radical_SAM"/>
    <property type="match status" value="1"/>
</dbReference>
<dbReference type="GO" id="GO:0046872">
    <property type="term" value="F:metal ion binding"/>
    <property type="evidence" value="ECO:0007669"/>
    <property type="project" value="UniProtKB-KW"/>
</dbReference>
<keyword evidence="2" id="KW-0479">Metal-binding</keyword>
<feature type="domain" description="Radical SAM core" evidence="6">
    <location>
        <begin position="103"/>
        <end position="317"/>
    </location>
</feature>
<dbReference type="InterPro" id="IPR013785">
    <property type="entry name" value="Aldolase_TIM"/>
</dbReference>
<evidence type="ECO:0000313" key="8">
    <source>
        <dbReference type="Proteomes" id="UP000253958"/>
    </source>
</evidence>
<evidence type="ECO:0000256" key="5">
    <source>
        <dbReference type="SAM" id="MobiDB-lite"/>
    </source>
</evidence>
<dbReference type="AlphaFoldDB" id="A0A6N3K097"/>
<evidence type="ECO:0000259" key="6">
    <source>
        <dbReference type="PROSITE" id="PS51918"/>
    </source>
</evidence>
<dbReference type="GO" id="GO:0003824">
    <property type="term" value="F:catalytic activity"/>
    <property type="evidence" value="ECO:0007669"/>
    <property type="project" value="InterPro"/>
</dbReference>
<feature type="region of interest" description="Disordered" evidence="5">
    <location>
        <begin position="25"/>
        <end position="107"/>
    </location>
</feature>
<feature type="compositionally biased region" description="Basic residues" evidence="5">
    <location>
        <begin position="27"/>
        <end position="41"/>
    </location>
</feature>
<keyword evidence="4" id="KW-0411">Iron-sulfur</keyword>
<evidence type="ECO:0000313" key="7">
    <source>
        <dbReference type="EMBL" id="AXH91505.1"/>
    </source>
</evidence>
<dbReference type="Gene3D" id="3.20.20.70">
    <property type="entry name" value="Aldolase class I"/>
    <property type="match status" value="1"/>
</dbReference>
<feature type="compositionally biased region" description="Polar residues" evidence="5">
    <location>
        <begin position="50"/>
        <end position="59"/>
    </location>
</feature>
<organism evidence="7 8">
    <name type="scientific">Micromonospora aurantiaca</name>
    <name type="common">nom. illeg.</name>
    <dbReference type="NCBI Taxonomy" id="47850"/>
    <lineage>
        <taxon>Bacteria</taxon>
        <taxon>Bacillati</taxon>
        <taxon>Actinomycetota</taxon>
        <taxon>Actinomycetes</taxon>
        <taxon>Micromonosporales</taxon>
        <taxon>Micromonosporaceae</taxon>
        <taxon>Micromonospora</taxon>
    </lineage>
</organism>
<gene>
    <name evidence="7" type="ORF">DVH21_17115</name>
</gene>
<dbReference type="PANTHER" id="PTHR11228:SF7">
    <property type="entry name" value="PQQA PEPTIDE CYCLASE"/>
    <property type="match status" value="1"/>
</dbReference>
<dbReference type="InterPro" id="IPR050377">
    <property type="entry name" value="Radical_SAM_PqqE_MftC-like"/>
</dbReference>
<sequence length="389" mass="42378">MATGHCRPTCWTSCAEPQSALTARCASPRRRGWSPRRRPYGPRRCGPASVLSTSGTGRTFSAFPPSRPCRTKSTGRRLSSSSQGSSVANDSRESGTREPGPPFAYPSSIDINPTARCNLRCTFCWGPDHDIRDGLDTAEWKDLLSRFRAGGTSAVVFTGGEPLLRRDIGGLLRHASEEGFRVTLSTNGIRLGRHQDLLRYVDEIGIPIDGSNVAVNAKMRQGKLADLAFDAALSALDTVRRAAPAVQITVRTVVSAVNADDIPNIAYLLSDRRPVWDRWKLYQFVAAGIGLDSSDEHQVDNATFRRALAEARTIIGPGHMVGQEQTDRVGRYLFVGPRGELFGVSDSVGYRTIGYWRDVLENASNVPVDLSRNGLHGQISQLEGPDGVQ</sequence>